<evidence type="ECO:0000313" key="4">
    <source>
        <dbReference type="Proteomes" id="UP000045285"/>
    </source>
</evidence>
<keyword evidence="1" id="KW-0812">Transmembrane</keyword>
<proteinExistence type="predicted"/>
<dbReference type="PANTHER" id="PTHR42911">
    <property type="entry name" value="MODULATOR OF FTSH PROTEASE HFLC"/>
    <property type="match status" value="1"/>
</dbReference>
<dbReference type="AlphaFoldDB" id="A0A090G7C8"/>
<organism evidence="3 4">
    <name type="scientific">Mesorhizobium plurifarium</name>
    <dbReference type="NCBI Taxonomy" id="69974"/>
    <lineage>
        <taxon>Bacteria</taxon>
        <taxon>Pseudomonadati</taxon>
        <taxon>Pseudomonadota</taxon>
        <taxon>Alphaproteobacteria</taxon>
        <taxon>Hyphomicrobiales</taxon>
        <taxon>Phyllobacteriaceae</taxon>
        <taxon>Mesorhizobium</taxon>
    </lineage>
</organism>
<keyword evidence="4" id="KW-1185">Reference proteome</keyword>
<evidence type="ECO:0000313" key="3">
    <source>
        <dbReference type="EMBL" id="CDX26867.1"/>
    </source>
</evidence>
<name>A0A090G7C8_MESPL</name>
<feature type="domain" description="Band 7" evidence="2">
    <location>
        <begin position="29"/>
        <end position="111"/>
    </location>
</feature>
<accession>A0A090G7C8</accession>
<dbReference type="Proteomes" id="UP000045285">
    <property type="component" value="Unassembled WGS sequence"/>
</dbReference>
<dbReference type="EMBL" id="CCMZ01000056">
    <property type="protein sequence ID" value="CDX26867.1"/>
    <property type="molecule type" value="Genomic_DNA"/>
</dbReference>
<keyword evidence="1" id="KW-1133">Transmembrane helix</keyword>
<reference evidence="4" key="1">
    <citation type="submission" date="2014-08" db="EMBL/GenBank/DDBJ databases">
        <authorList>
            <person name="Moulin L."/>
        </authorList>
    </citation>
    <scope>NUCLEOTIDE SEQUENCE [LARGE SCALE GENOMIC DNA]</scope>
</reference>
<feature type="transmembrane region" description="Helical" evidence="1">
    <location>
        <begin position="6"/>
        <end position="30"/>
    </location>
</feature>
<evidence type="ECO:0000256" key="1">
    <source>
        <dbReference type="SAM" id="Phobius"/>
    </source>
</evidence>
<gene>
    <name evidence="3" type="ORF">MPL3356_60595</name>
</gene>
<dbReference type="InterPro" id="IPR001107">
    <property type="entry name" value="Band_7"/>
</dbReference>
<keyword evidence="1" id="KW-0472">Membrane</keyword>
<dbReference type="Pfam" id="PF01145">
    <property type="entry name" value="Band_7"/>
    <property type="match status" value="1"/>
</dbReference>
<protein>
    <recommendedName>
        <fullName evidence="2">Band 7 domain-containing protein</fullName>
    </recommendedName>
</protein>
<evidence type="ECO:0000259" key="2">
    <source>
        <dbReference type="Pfam" id="PF01145"/>
    </source>
</evidence>
<sequence>MGSRQIISVAFAALLVLVAVIIAFGSWFTIDQGQRGVLLTNGAYTETVGPGLHFKAPWFQSVVKISTQQQVVYWTCETNPDGSAKRTCRSDERGEMLAVEARMTAQVEVQKQEQTLQQEKIKADIAVTQAEGRAKSVKAEADAKAYATQVQGTAEADAIKARAAALSNNPLLVELTKAEKWNGTLPTSMIPGSSVPFLSVQ</sequence>
<dbReference type="PANTHER" id="PTHR42911:SF2">
    <property type="entry name" value="PROHIBITIN FAMILY PROTEIN"/>
    <property type="match status" value="1"/>
</dbReference>